<gene>
    <name evidence="1" type="ORF">SM436_30375</name>
</gene>
<keyword evidence="2" id="KW-1185">Reference proteome</keyword>
<dbReference type="Proteomes" id="UP001569904">
    <property type="component" value="Unassembled WGS sequence"/>
</dbReference>
<sequence>MDQLLALVEAIREPADRVGLPLDETVAVLLDPQQWRHAYQAEAKRRADSTRATVQAEQGRAALAQLHPGQRLEKLTDPFALGVHRTIKLNRRHEQVLPALPRYVRRDHDVQLAAVVRQAADGASVMATLVGESSTGKTRALWESLGLLRERADQWRVWPPLHPMPPCAALAELPRLAPQTVVWLDDAHLYLTPAELGEQFATGLRTLLRDQARAPILVLGTLWPEHWVTLTARQQTFPDTHSQARQLLDGHDIPVPDAFDSKALDTLTGQRGSDPRLAEAAERACEGQITQYLAGVPALLARYRYAPPEAKAIIHTAMDARRLGAGPHLPRALLAEAAPAYLTDRQWEALGNDWMEKALAYTSKDANGIGGILAPVRPRPLAPARGPHTNNDLTAITDPPKADVGPLYRLADYLEQSGRQERRDQLPPAEFWEAAGRHATTELQELAHAAASRGLYFNAAKLHKLAAAQGDTDAAAFLVDKIVYWGAGGVSAAAHWAVKHADPADTSGIASLIGQLNHAEMGNALAELLALEPARHAVVIDPWAVAQLLEALHQIGEFTAKELLALRAAKGIPLDDPSALSKLLEELRKQGLQQAVQTLLQRAPAAHAVVKAPSLVSHLLAELRSLDKAQSAELAHRAARQTSVEDPVTTQWLIDRLLRNGHHQDAVALAERSAENIVARDKPGLGELLQSLYQADARQTALRISERAVRQIALTSPAVVSDVIAGLFVCKLNSALAILWERHPEVTVTLTDADEVESLLDLMHRAGGTHGAKALAIRVAQEIPLGRPYQTTKLLEVLHEIGATQALAVLAKRAVNTPVKYPEDFKKLKATLHRGGVNHALVALEGWVPDLDAALSRPSTAADVLEWVAESGDHDLVTALADQAADRIMLEEPGGIILLLETLAKLGEQRALTALAQRTANSFVLLGEPQQDPVELAELIKSLRHVREDQAADQLARRAYDAGLFEEVLGIPFYVPHEFCYGRDSHGAAAAPWGWTDL</sequence>
<proteinExistence type="predicted"/>
<dbReference type="EMBL" id="JAXCEH010000026">
    <property type="protein sequence ID" value="MFA1558012.1"/>
    <property type="molecule type" value="Genomic_DNA"/>
</dbReference>
<organism evidence="1 2">
    <name type="scientific">Actinomadura chokoriensis</name>
    <dbReference type="NCBI Taxonomy" id="454156"/>
    <lineage>
        <taxon>Bacteria</taxon>
        <taxon>Bacillati</taxon>
        <taxon>Actinomycetota</taxon>
        <taxon>Actinomycetes</taxon>
        <taxon>Streptosporangiales</taxon>
        <taxon>Thermomonosporaceae</taxon>
        <taxon>Actinomadura</taxon>
    </lineage>
</organism>
<dbReference type="RefSeq" id="WP_371944888.1">
    <property type="nucleotide sequence ID" value="NZ_JAXCEH010000026.1"/>
</dbReference>
<comment type="caution">
    <text evidence="1">The sequence shown here is derived from an EMBL/GenBank/DDBJ whole genome shotgun (WGS) entry which is preliminary data.</text>
</comment>
<accession>A0ABV4R9E6</accession>
<evidence type="ECO:0000313" key="2">
    <source>
        <dbReference type="Proteomes" id="UP001569904"/>
    </source>
</evidence>
<evidence type="ECO:0000313" key="1">
    <source>
        <dbReference type="EMBL" id="MFA1558012.1"/>
    </source>
</evidence>
<protein>
    <submittedName>
        <fullName evidence="1">Uncharacterized protein</fullName>
    </submittedName>
</protein>
<name>A0ABV4R9E6_9ACTN</name>
<reference evidence="1 2" key="1">
    <citation type="submission" date="2023-11" db="EMBL/GenBank/DDBJ databases">
        <title>Actinomadura monticuli sp. nov., isolated from volcanic ash.</title>
        <authorList>
            <person name="Lee S.D."/>
            <person name="Yang H."/>
            <person name="Kim I.S."/>
        </authorList>
    </citation>
    <scope>NUCLEOTIDE SEQUENCE [LARGE SCALE GENOMIC DNA]</scope>
    <source>
        <strain evidence="1 2">DSM 45346</strain>
    </source>
</reference>